<dbReference type="Gene3D" id="1.20.1740.10">
    <property type="entry name" value="Amino acid/polyamine transporter I"/>
    <property type="match status" value="1"/>
</dbReference>
<dbReference type="EMBL" id="JAEAOA010000789">
    <property type="protein sequence ID" value="KAK3600461.1"/>
    <property type="molecule type" value="Genomic_DNA"/>
</dbReference>
<feature type="domain" description="SLC12A transporter C-terminal" evidence="7">
    <location>
        <begin position="918"/>
        <end position="1349"/>
    </location>
</feature>
<dbReference type="GO" id="GO:1990573">
    <property type="term" value="P:potassium ion import across plasma membrane"/>
    <property type="evidence" value="ECO:0007669"/>
    <property type="project" value="TreeGrafter"/>
</dbReference>
<dbReference type="FunFam" id="1.20.1740.10:FF:000022">
    <property type="entry name" value="Bumetanide-sensitive na-k-cl cotransport protein"/>
    <property type="match status" value="1"/>
</dbReference>
<evidence type="ECO:0000313" key="8">
    <source>
        <dbReference type="EMBL" id="KAK3600461.1"/>
    </source>
</evidence>
<evidence type="ECO:0000256" key="3">
    <source>
        <dbReference type="ARBA" id="ARBA00022989"/>
    </source>
</evidence>
<dbReference type="Pfam" id="PF00324">
    <property type="entry name" value="AA_permease"/>
    <property type="match status" value="1"/>
</dbReference>
<feature type="transmembrane region" description="Helical" evidence="5">
    <location>
        <begin position="771"/>
        <end position="788"/>
    </location>
</feature>
<keyword evidence="2 5" id="KW-0812">Transmembrane</keyword>
<evidence type="ECO:0000313" key="9">
    <source>
        <dbReference type="Proteomes" id="UP001195483"/>
    </source>
</evidence>
<dbReference type="InterPro" id="IPR004841">
    <property type="entry name" value="AA-permease/SLC12A_dom"/>
</dbReference>
<evidence type="ECO:0000256" key="1">
    <source>
        <dbReference type="ARBA" id="ARBA00004141"/>
    </source>
</evidence>
<dbReference type="GO" id="GO:0008511">
    <property type="term" value="F:sodium:potassium:chloride symporter activity"/>
    <property type="evidence" value="ECO:0007669"/>
    <property type="project" value="TreeGrafter"/>
</dbReference>
<keyword evidence="9" id="KW-1185">Reference proteome</keyword>
<dbReference type="Proteomes" id="UP001195483">
    <property type="component" value="Unassembled WGS sequence"/>
</dbReference>
<feature type="domain" description="Amino acid permease/ SLC12A" evidence="6">
    <location>
        <begin position="401"/>
        <end position="909"/>
    </location>
</feature>
<name>A0AAE0SYW0_9BIVA</name>
<feature type="transmembrane region" description="Helical" evidence="5">
    <location>
        <begin position="600"/>
        <end position="622"/>
    </location>
</feature>
<keyword evidence="3 5" id="KW-1133">Transmembrane helix</keyword>
<protein>
    <recommendedName>
        <fullName evidence="10">Solute carrier family 12 member 2</fullName>
    </recommendedName>
</protein>
<evidence type="ECO:0000259" key="6">
    <source>
        <dbReference type="Pfam" id="PF00324"/>
    </source>
</evidence>
<proteinExistence type="predicted"/>
<dbReference type="InterPro" id="IPR018491">
    <property type="entry name" value="SLC12_C"/>
</dbReference>
<evidence type="ECO:0000256" key="2">
    <source>
        <dbReference type="ARBA" id="ARBA00022692"/>
    </source>
</evidence>
<feature type="transmembrane region" description="Helical" evidence="5">
    <location>
        <begin position="634"/>
        <end position="654"/>
    </location>
</feature>
<dbReference type="GO" id="GO:0016020">
    <property type="term" value="C:membrane"/>
    <property type="evidence" value="ECO:0007669"/>
    <property type="project" value="UniProtKB-SubCell"/>
</dbReference>
<dbReference type="GO" id="GO:0055075">
    <property type="term" value="P:potassium ion homeostasis"/>
    <property type="evidence" value="ECO:0007669"/>
    <property type="project" value="TreeGrafter"/>
</dbReference>
<dbReference type="PANTHER" id="PTHR11827:SF103">
    <property type="entry name" value="SODIUM CHLORIDE COTRANSPORTER 69, ISOFORM E"/>
    <property type="match status" value="1"/>
</dbReference>
<dbReference type="Pfam" id="PF03522">
    <property type="entry name" value="SLC12"/>
    <property type="match status" value="1"/>
</dbReference>
<reference evidence="8" key="2">
    <citation type="journal article" date="2021" name="Genome Biol. Evol.">
        <title>Developing a high-quality reference genome for a parasitic bivalve with doubly uniparental inheritance (Bivalvia: Unionida).</title>
        <authorList>
            <person name="Smith C.H."/>
        </authorList>
    </citation>
    <scope>NUCLEOTIDE SEQUENCE</scope>
    <source>
        <strain evidence="8">CHS0354</strain>
        <tissue evidence="8">Mantle</tissue>
    </source>
</reference>
<gene>
    <name evidence="8" type="ORF">CHS0354_013017</name>
</gene>
<evidence type="ECO:0000256" key="4">
    <source>
        <dbReference type="ARBA" id="ARBA00023136"/>
    </source>
</evidence>
<comment type="subcellular location">
    <subcellularLocation>
        <location evidence="1">Membrane</location>
        <topology evidence="1">Multi-pass membrane protein</topology>
    </subcellularLocation>
</comment>
<feature type="transmembrane region" description="Helical" evidence="5">
    <location>
        <begin position="547"/>
        <end position="567"/>
    </location>
</feature>
<comment type="caution">
    <text evidence="8">The sequence shown here is derived from an EMBL/GenBank/DDBJ whole genome shotgun (WGS) entry which is preliminary data.</text>
</comment>
<reference evidence="8" key="3">
    <citation type="submission" date="2023-05" db="EMBL/GenBank/DDBJ databases">
        <authorList>
            <person name="Smith C.H."/>
        </authorList>
    </citation>
    <scope>NUCLEOTIDE SEQUENCE</scope>
    <source>
        <strain evidence="8">CHS0354</strain>
        <tissue evidence="8">Mantle</tissue>
    </source>
</reference>
<feature type="transmembrane region" description="Helical" evidence="5">
    <location>
        <begin position="430"/>
        <end position="454"/>
    </location>
</feature>
<dbReference type="PANTHER" id="PTHR11827">
    <property type="entry name" value="SOLUTE CARRIER FAMILY 12, CATION COTRANSPORTERS"/>
    <property type="match status" value="1"/>
</dbReference>
<reference evidence="8" key="1">
    <citation type="journal article" date="2021" name="Genome Biol. Evol.">
        <title>A High-Quality Reference Genome for a Parasitic Bivalve with Doubly Uniparental Inheritance (Bivalvia: Unionida).</title>
        <authorList>
            <person name="Smith C.H."/>
        </authorList>
    </citation>
    <scope>NUCLEOTIDE SEQUENCE</scope>
    <source>
        <strain evidence="8">CHS0354</strain>
    </source>
</reference>
<feature type="transmembrane region" description="Helical" evidence="5">
    <location>
        <begin position="832"/>
        <end position="865"/>
    </location>
</feature>
<dbReference type="GO" id="GO:0055078">
    <property type="term" value="P:sodium ion homeostasis"/>
    <property type="evidence" value="ECO:0007669"/>
    <property type="project" value="TreeGrafter"/>
</dbReference>
<dbReference type="GO" id="GO:0006884">
    <property type="term" value="P:cell volume homeostasis"/>
    <property type="evidence" value="ECO:0007669"/>
    <property type="project" value="TreeGrafter"/>
</dbReference>
<dbReference type="InterPro" id="IPR004842">
    <property type="entry name" value="SLC12A_fam"/>
</dbReference>
<evidence type="ECO:0008006" key="10">
    <source>
        <dbReference type="Google" id="ProtNLM"/>
    </source>
</evidence>
<dbReference type="GO" id="GO:0055064">
    <property type="term" value="P:chloride ion homeostasis"/>
    <property type="evidence" value="ECO:0007669"/>
    <property type="project" value="TreeGrafter"/>
</dbReference>
<feature type="transmembrane region" description="Helical" evidence="5">
    <location>
        <begin position="475"/>
        <end position="499"/>
    </location>
</feature>
<keyword evidence="4 5" id="KW-0472">Membrane</keyword>
<sequence length="1349" mass="150763">MDANSLSTNGTTGRELLHKELRKQRKPPVIITHSEGDSVVGIEENCYKSDGFDPSSLSVDSTPVLEGTIFISAIGKRPMQRKFGVTDQQLPEISSTGLPFIRMTEAETDKDMEKVKAEINPDGNNVSVELLCIDSINKEAEISRETRFDFQSSIYYSEQKEVSKILNQDSCINENSDVEQDNRPIEYRSRKVSFMNESHPDQPILVQPCIIIQESSAPRKISNGSYGYYFNPGSRKSSLDAVYLAPPSRGHKISVFSLTSEGSIPESDRTFSDMIEALPHADHYRDLAGNFIEDIRQRPTLYQLREKEIMLFHPDYPMHAKSSWAITQITETVFWKRRIYVERQGYLKRVLICGSEFPELSSPTSATFNVIGDDLVDEKEVEAGVLKPATASAVKFGWIQGVLIRCLLNIFGVMLFLRLTWIAGQAGVGLATVIVLMSSLVTTITTMSMSAICTNGEVKGGGIYYMISRSLGPEFGAAIGIVFSLASALGAAMHIVGFAETVRDLMWEHDTFVTGDLLHEVRIIGAITCVLLLAIVLIGLDWEAKAQLMLLVILTVALANYFVGTFLPPSSEKKWKGVVGYSGHTFTTNFGPGFTEGNSFFSVFAIFFPSATGILAGANISGDLKDPQKAIPKGTFLAILITSLVYLAIIWTSGGCLLREAVGPAAATVTELVAGNLTTVQLNPDIDIVTTCFQLNETCKYGTLHDNGIVGLVSSFRPLIIAGIFSATLSSALASMVSAPKVFQALGKDELFPCIKYFAKGYGPGEEPRRGYILAFGICLAAIGTGSLDTIAPIISNFFLMSYALVNYSCFNSSMANTPGFRPAFRYYNKWTSLLGALLCLAFMFLCNWWAALVTFVIVTALYIYVKYKKPDVNWGSSTQAHAYNQALKSTLKLVNVAEHVKNFRPQILVLTGFPSQRVDLVDFCSAITKRQSLLACGHIFEGDMSTYVKHHRSTAAYRWFKSCKVKAFYNSVAAPTFRLGVQVFLQAFGLGKLRPNTIILGFKSDWQTADPRKVYDYYHVIQDAFDLNFGVGILSIPGGCDCKEVPDSLSDLMDKMYESDEEGHANNINDGLDNDPDEINTTDKELSTYTEYANSSLRNGNVKSQKLKIIQEGMTNEAFETEDGEKKTNFIKTNRPKIRFTVSSDTPPIEISDDNIRRFRKTQYGTIDVWWLYDDGGLTLLIPYILSQRKRWKNCKLRVFGIGTKKENVSEDETRMSSLLSKFRIEYSQLTIISDLSKKPQLSTYKDFEGLIHKWRLRQEEFHDEFMWKISDADLLYHKERTYRNLRLREELKRYSTEASLIVMSLPTPRKVQCPAGLYMGWLEMLTRDMPPTLLLRGNQQSVLTYYS</sequence>
<organism evidence="8 9">
    <name type="scientific">Potamilus streckersoni</name>
    <dbReference type="NCBI Taxonomy" id="2493646"/>
    <lineage>
        <taxon>Eukaryota</taxon>
        <taxon>Metazoa</taxon>
        <taxon>Spiralia</taxon>
        <taxon>Lophotrochozoa</taxon>
        <taxon>Mollusca</taxon>
        <taxon>Bivalvia</taxon>
        <taxon>Autobranchia</taxon>
        <taxon>Heteroconchia</taxon>
        <taxon>Palaeoheterodonta</taxon>
        <taxon>Unionida</taxon>
        <taxon>Unionoidea</taxon>
        <taxon>Unionidae</taxon>
        <taxon>Ambleminae</taxon>
        <taxon>Lampsilini</taxon>
        <taxon>Potamilus</taxon>
    </lineage>
</organism>
<accession>A0AAE0SYW0</accession>
<evidence type="ECO:0000256" key="5">
    <source>
        <dbReference type="SAM" id="Phobius"/>
    </source>
</evidence>
<dbReference type="NCBIfam" id="TIGR00930">
    <property type="entry name" value="2a30"/>
    <property type="match status" value="1"/>
</dbReference>
<feature type="transmembrane region" description="Helical" evidence="5">
    <location>
        <begin position="719"/>
        <end position="739"/>
    </location>
</feature>
<feature type="transmembrane region" description="Helical" evidence="5">
    <location>
        <begin position="519"/>
        <end position="540"/>
    </location>
</feature>
<evidence type="ECO:0000259" key="7">
    <source>
        <dbReference type="Pfam" id="PF03522"/>
    </source>
</evidence>